<dbReference type="OrthoDB" id="9801955at2"/>
<comment type="subcellular location">
    <subcellularLocation>
        <location evidence="1">Cell inner membrane</location>
    </subcellularLocation>
</comment>
<keyword evidence="9" id="KW-1185">Reference proteome</keyword>
<organism evidence="8 9">
    <name type="scientific">Pedosphaera parvula (strain Ellin514)</name>
    <dbReference type="NCBI Taxonomy" id="320771"/>
    <lineage>
        <taxon>Bacteria</taxon>
        <taxon>Pseudomonadati</taxon>
        <taxon>Verrucomicrobiota</taxon>
        <taxon>Pedosphaerae</taxon>
        <taxon>Pedosphaerales</taxon>
        <taxon>Pedosphaeraceae</taxon>
        <taxon>Pedosphaera</taxon>
    </lineage>
</organism>
<evidence type="ECO:0000256" key="4">
    <source>
        <dbReference type="ARBA" id="ARBA00022679"/>
    </source>
</evidence>
<dbReference type="RefSeq" id="WP_007414921.1">
    <property type="nucleotide sequence ID" value="NZ_ABOX02000012.1"/>
</dbReference>
<evidence type="ECO:0000256" key="3">
    <source>
        <dbReference type="ARBA" id="ARBA00022519"/>
    </source>
</evidence>
<evidence type="ECO:0000256" key="5">
    <source>
        <dbReference type="ARBA" id="ARBA00023136"/>
    </source>
</evidence>
<dbReference type="AlphaFoldDB" id="B9XGH5"/>
<keyword evidence="4 8" id="KW-0808">Transferase</keyword>
<dbReference type="PANTHER" id="PTHR30606:SF10">
    <property type="entry name" value="PHOSPHATIDYLINOSITOL MANNOSIDE ACYLTRANSFERASE"/>
    <property type="match status" value="1"/>
</dbReference>
<evidence type="ECO:0000313" key="8">
    <source>
        <dbReference type="EMBL" id="EEF61026.1"/>
    </source>
</evidence>
<dbReference type="Proteomes" id="UP000003688">
    <property type="component" value="Unassembled WGS sequence"/>
</dbReference>
<keyword evidence="5 7" id="KW-0472">Membrane</keyword>
<dbReference type="PANTHER" id="PTHR30606">
    <property type="entry name" value="LIPID A BIOSYNTHESIS LAUROYL ACYLTRANSFERASE"/>
    <property type="match status" value="1"/>
</dbReference>
<dbReference type="EMBL" id="ABOX02000012">
    <property type="protein sequence ID" value="EEF61026.1"/>
    <property type="molecule type" value="Genomic_DNA"/>
</dbReference>
<evidence type="ECO:0000256" key="6">
    <source>
        <dbReference type="ARBA" id="ARBA00023315"/>
    </source>
</evidence>
<dbReference type="InterPro" id="IPR004960">
    <property type="entry name" value="LipA_acyltrans"/>
</dbReference>
<evidence type="ECO:0000256" key="1">
    <source>
        <dbReference type="ARBA" id="ARBA00004533"/>
    </source>
</evidence>
<dbReference type="GO" id="GO:0016746">
    <property type="term" value="F:acyltransferase activity"/>
    <property type="evidence" value="ECO:0007669"/>
    <property type="project" value="UniProtKB-KW"/>
</dbReference>
<proteinExistence type="predicted"/>
<dbReference type="GO" id="GO:0009247">
    <property type="term" value="P:glycolipid biosynthetic process"/>
    <property type="evidence" value="ECO:0007669"/>
    <property type="project" value="UniProtKB-ARBA"/>
</dbReference>
<evidence type="ECO:0000256" key="7">
    <source>
        <dbReference type="SAM" id="Phobius"/>
    </source>
</evidence>
<reference evidence="8 9" key="1">
    <citation type="journal article" date="2011" name="J. Bacteriol.">
        <title>Genome sequence of 'Pedosphaera parvula' Ellin514, an aerobic Verrucomicrobial isolate from pasture soil.</title>
        <authorList>
            <person name="Kant R."/>
            <person name="van Passel M.W."/>
            <person name="Sangwan P."/>
            <person name="Palva A."/>
            <person name="Lucas S."/>
            <person name="Copeland A."/>
            <person name="Lapidus A."/>
            <person name="Glavina Del Rio T."/>
            <person name="Dalin E."/>
            <person name="Tice H."/>
            <person name="Bruce D."/>
            <person name="Goodwin L."/>
            <person name="Pitluck S."/>
            <person name="Chertkov O."/>
            <person name="Larimer F.W."/>
            <person name="Land M.L."/>
            <person name="Hauser L."/>
            <person name="Brettin T.S."/>
            <person name="Detter J.C."/>
            <person name="Han S."/>
            <person name="de Vos W.M."/>
            <person name="Janssen P.H."/>
            <person name="Smidt H."/>
        </authorList>
    </citation>
    <scope>NUCLEOTIDE SEQUENCE [LARGE SCALE GENOMIC DNA]</scope>
    <source>
        <strain evidence="8 9">Ellin514</strain>
    </source>
</reference>
<comment type="caution">
    <text evidence="8">The sequence shown here is derived from an EMBL/GenBank/DDBJ whole genome shotgun (WGS) entry which is preliminary data.</text>
</comment>
<keyword evidence="3" id="KW-0997">Cell inner membrane</keyword>
<dbReference type="STRING" id="320771.Cflav_PD3743"/>
<dbReference type="GO" id="GO:0005886">
    <property type="term" value="C:plasma membrane"/>
    <property type="evidence" value="ECO:0007669"/>
    <property type="project" value="UniProtKB-SubCell"/>
</dbReference>
<feature type="transmembrane region" description="Helical" evidence="7">
    <location>
        <begin position="21"/>
        <end position="38"/>
    </location>
</feature>
<name>B9XGH5_PEDPL</name>
<protein>
    <submittedName>
        <fullName evidence="8">Lipid A biosynthesis acyltransferase</fullName>
    </submittedName>
</protein>
<sequence>MKTGSQADQRAKSTDDATAQAVASVFFRLYLLILRLLSKLAMPRAFAVSLLVNPLLTFPIRHQRRRNFALLFPDPAHTPQKRRQLEKDHLKYLAFVRAEMAHIFLSMKPEDVRQRSSLSGGQHLEAALSKGRGVLIIEGHSGHWNCTPALLCALGYPVTAVINPNPLRGANFRMLHEGAGKALGIKLAFVGQDAYSSAKESFRNNQIFYLNFDIAVRTRHTKWFPFGNAAILADLGPAVMALRHRVPVLYAQNTLTERGAEITLTPAADALSSSMEKPSAEKLMHSWLAQFQKTVSAQPEQWWALNYIALADKTVLNNPELREVDETCNAGPNSK</sequence>
<keyword evidence="7" id="KW-0812">Transmembrane</keyword>
<evidence type="ECO:0000256" key="2">
    <source>
        <dbReference type="ARBA" id="ARBA00022475"/>
    </source>
</evidence>
<keyword evidence="7" id="KW-1133">Transmembrane helix</keyword>
<dbReference type="Pfam" id="PF03279">
    <property type="entry name" value="Lip_A_acyltrans"/>
    <property type="match status" value="1"/>
</dbReference>
<keyword evidence="2" id="KW-1003">Cell membrane</keyword>
<evidence type="ECO:0000313" key="9">
    <source>
        <dbReference type="Proteomes" id="UP000003688"/>
    </source>
</evidence>
<accession>B9XGH5</accession>
<gene>
    <name evidence="8" type="ORF">Cflav_PD3743</name>
</gene>
<keyword evidence="6 8" id="KW-0012">Acyltransferase</keyword>